<organism evidence="1 2">
    <name type="scientific">Lecanicillium saksenae</name>
    <dbReference type="NCBI Taxonomy" id="468837"/>
    <lineage>
        <taxon>Eukaryota</taxon>
        <taxon>Fungi</taxon>
        <taxon>Dikarya</taxon>
        <taxon>Ascomycota</taxon>
        <taxon>Pezizomycotina</taxon>
        <taxon>Sordariomycetes</taxon>
        <taxon>Hypocreomycetidae</taxon>
        <taxon>Hypocreales</taxon>
        <taxon>Cordycipitaceae</taxon>
        <taxon>Lecanicillium</taxon>
    </lineage>
</organism>
<dbReference type="Proteomes" id="UP001148737">
    <property type="component" value="Unassembled WGS sequence"/>
</dbReference>
<name>A0ACC1R7H3_9HYPO</name>
<gene>
    <name evidence="1" type="ORF">NLG97_g1575</name>
</gene>
<comment type="caution">
    <text evidence="1">The sequence shown here is derived from an EMBL/GenBank/DDBJ whole genome shotgun (WGS) entry which is preliminary data.</text>
</comment>
<evidence type="ECO:0000313" key="2">
    <source>
        <dbReference type="Proteomes" id="UP001148737"/>
    </source>
</evidence>
<sequence length="648" mass="73769">MSAATNEPKRLEPYQSEPLLDNADSIRLITVERNLSANGLISCQLKTTAFAKRPKYEALSYRWGDETVKKSILVNGVEMAVALNLFAALDYFRKIGRGNLIWIDALSIDQKNVAERTRQIQIMPHIYMRASTVVVWLGEELANMKQNLNMDQSKMTKDDALYTRVTSDEYWNRVWIRQEIGKARRIQLLLGSDPIDWERFMIWLRVQDGHATPSTGATDETTGREQMYDTSAYYEDTDNDWYSGIEQEYDPSVVKHNLRGPAVLDHLRNDKQAGSCTLRSLIVNNAEAHAKDARDKIYGLVGLSSDGRGFPMDYQKSLYEVWVDTVRFMNANKLLPNGCITRFKFLRTLRTMLNLKDSVAGVVNLRHAPANHCPLKVEDGSAEKDIKNSLMKCPGTDLGAIISLGPSVSELVASVELTDKWDAEVQRLYKDDLQRATKENDDLMEKIMGDDESNDLPSVSNWEHYRADFKSSTHHEGCWDWFYPGTRPALQGAWNHPLTELTEPRLAMIQAGNSCDFTAYKFAFVPPQARQGDFICRLYGYPVKDVLVRAEQGETYYNNTETIFHVCGTAVMVTEKDPTPNINHDEGRMFADGSGLQEVVYEFPMRDTFHVRMDATTMYAVMFGNEERDEKLKQILVDYKASNPSQIV</sequence>
<keyword evidence="2" id="KW-1185">Reference proteome</keyword>
<proteinExistence type="predicted"/>
<evidence type="ECO:0000313" key="1">
    <source>
        <dbReference type="EMBL" id="KAJ3497851.1"/>
    </source>
</evidence>
<dbReference type="EMBL" id="JANAKD010000085">
    <property type="protein sequence ID" value="KAJ3497851.1"/>
    <property type="molecule type" value="Genomic_DNA"/>
</dbReference>
<reference evidence="1" key="1">
    <citation type="submission" date="2022-07" db="EMBL/GenBank/DDBJ databases">
        <title>Genome Sequence of Lecanicillium saksenae.</title>
        <authorList>
            <person name="Buettner E."/>
        </authorList>
    </citation>
    <scope>NUCLEOTIDE SEQUENCE</scope>
    <source>
        <strain evidence="1">VT-O1</strain>
    </source>
</reference>
<accession>A0ACC1R7H3</accession>
<protein>
    <submittedName>
        <fullName evidence="1">Uncharacterized protein</fullName>
    </submittedName>
</protein>